<dbReference type="InterPro" id="IPR023091">
    <property type="entry name" value="MetalPrtase_cat_dom_sf_prd"/>
</dbReference>
<comment type="subcellular location">
    <subcellularLocation>
        <location evidence="9">Cytoplasm</location>
    </subcellularLocation>
</comment>
<dbReference type="EC" id="3.1.-.-" evidence="9"/>
<name>A0ABV8TUT5_9ACTN</name>
<keyword evidence="2 9" id="KW-0690">Ribosome biogenesis</keyword>
<evidence type="ECO:0000313" key="11">
    <source>
        <dbReference type="Proteomes" id="UP001595823"/>
    </source>
</evidence>
<accession>A0ABV8TUT5</accession>
<dbReference type="Proteomes" id="UP001595823">
    <property type="component" value="Unassembled WGS sequence"/>
</dbReference>
<dbReference type="Pfam" id="PF02130">
    <property type="entry name" value="YbeY"/>
    <property type="match status" value="1"/>
</dbReference>
<dbReference type="EMBL" id="JBHSDK010000007">
    <property type="protein sequence ID" value="MFC4334543.1"/>
    <property type="molecule type" value="Genomic_DNA"/>
</dbReference>
<comment type="similarity">
    <text evidence="1 9">Belongs to the endoribonuclease YbeY family.</text>
</comment>
<keyword evidence="11" id="KW-1185">Reference proteome</keyword>
<evidence type="ECO:0000256" key="8">
    <source>
        <dbReference type="ARBA" id="ARBA00022833"/>
    </source>
</evidence>
<keyword evidence="4 9" id="KW-0540">Nuclease</keyword>
<keyword evidence="8 9" id="KW-0862">Zinc</keyword>
<dbReference type="InterPro" id="IPR002036">
    <property type="entry name" value="YbeY"/>
</dbReference>
<evidence type="ECO:0000256" key="1">
    <source>
        <dbReference type="ARBA" id="ARBA00010875"/>
    </source>
</evidence>
<dbReference type="SUPFAM" id="SSF55486">
    <property type="entry name" value="Metalloproteases ('zincins'), catalytic domain"/>
    <property type="match status" value="1"/>
</dbReference>
<reference evidence="11" key="1">
    <citation type="journal article" date="2019" name="Int. J. Syst. Evol. Microbiol.">
        <title>The Global Catalogue of Microorganisms (GCM) 10K type strain sequencing project: providing services to taxonomists for standard genome sequencing and annotation.</title>
        <authorList>
            <consortium name="The Broad Institute Genomics Platform"/>
            <consortium name="The Broad Institute Genome Sequencing Center for Infectious Disease"/>
            <person name="Wu L."/>
            <person name="Ma J."/>
        </authorList>
    </citation>
    <scope>NUCLEOTIDE SEQUENCE [LARGE SCALE GENOMIC DNA]</scope>
    <source>
        <strain evidence="11">IBRC-M 10908</strain>
    </source>
</reference>
<comment type="caution">
    <text evidence="10">The sequence shown here is derived from an EMBL/GenBank/DDBJ whole genome shotgun (WGS) entry which is preliminary data.</text>
</comment>
<dbReference type="PROSITE" id="PS01306">
    <property type="entry name" value="UPF0054"/>
    <property type="match status" value="1"/>
</dbReference>
<feature type="binding site" evidence="9">
    <location>
        <position position="121"/>
    </location>
    <ligand>
        <name>Zn(2+)</name>
        <dbReference type="ChEBI" id="CHEBI:29105"/>
        <note>catalytic</note>
    </ligand>
</feature>
<evidence type="ECO:0000256" key="7">
    <source>
        <dbReference type="ARBA" id="ARBA00022801"/>
    </source>
</evidence>
<evidence type="ECO:0000256" key="6">
    <source>
        <dbReference type="ARBA" id="ARBA00022759"/>
    </source>
</evidence>
<feature type="binding site" evidence="9">
    <location>
        <position position="117"/>
    </location>
    <ligand>
        <name>Zn(2+)</name>
        <dbReference type="ChEBI" id="CHEBI:29105"/>
        <note>catalytic</note>
    </ligand>
</feature>
<dbReference type="NCBIfam" id="TIGR00043">
    <property type="entry name" value="rRNA maturation RNase YbeY"/>
    <property type="match status" value="1"/>
</dbReference>
<keyword evidence="7 9" id="KW-0378">Hydrolase</keyword>
<keyword evidence="5 9" id="KW-0479">Metal-binding</keyword>
<feature type="binding site" evidence="9">
    <location>
        <position position="127"/>
    </location>
    <ligand>
        <name>Zn(2+)</name>
        <dbReference type="ChEBI" id="CHEBI:29105"/>
        <note>catalytic</note>
    </ligand>
</feature>
<evidence type="ECO:0000256" key="5">
    <source>
        <dbReference type="ARBA" id="ARBA00022723"/>
    </source>
</evidence>
<keyword evidence="6 9" id="KW-0255">Endonuclease</keyword>
<evidence type="ECO:0000256" key="4">
    <source>
        <dbReference type="ARBA" id="ARBA00022722"/>
    </source>
</evidence>
<dbReference type="HAMAP" id="MF_00009">
    <property type="entry name" value="Endoribonucl_YbeY"/>
    <property type="match status" value="1"/>
</dbReference>
<sequence>MAIELINESGIEVDEGALADVAVFALGEMGVNPAADLSFLIADIDHMTDLNKRWMGGSGPTDVLSFPMDDAIPSRPDSGEGEMDVLGDLVLSPEVAERQAVEAGHSTLDEMRMLTVHGILHILGYDHAEPQQAKEMFGLQNRILDAWRRRSPQG</sequence>
<dbReference type="RefSeq" id="WP_380618338.1">
    <property type="nucleotide sequence ID" value="NZ_JBHSDK010000007.1"/>
</dbReference>
<comment type="cofactor">
    <cofactor evidence="9">
        <name>Zn(2+)</name>
        <dbReference type="ChEBI" id="CHEBI:29105"/>
    </cofactor>
    <text evidence="9">Binds 1 zinc ion.</text>
</comment>
<keyword evidence="9" id="KW-0963">Cytoplasm</keyword>
<dbReference type="InterPro" id="IPR020549">
    <property type="entry name" value="YbeY_CS"/>
</dbReference>
<keyword evidence="3 9" id="KW-0698">rRNA processing</keyword>
<dbReference type="PANTHER" id="PTHR46986:SF1">
    <property type="entry name" value="ENDORIBONUCLEASE YBEY, CHLOROPLASTIC"/>
    <property type="match status" value="1"/>
</dbReference>
<evidence type="ECO:0000256" key="2">
    <source>
        <dbReference type="ARBA" id="ARBA00022517"/>
    </source>
</evidence>
<evidence type="ECO:0000256" key="9">
    <source>
        <dbReference type="HAMAP-Rule" id="MF_00009"/>
    </source>
</evidence>
<protein>
    <recommendedName>
        <fullName evidence="9">Endoribonuclease YbeY</fullName>
        <ecNumber evidence="9">3.1.-.-</ecNumber>
    </recommendedName>
</protein>
<evidence type="ECO:0000256" key="3">
    <source>
        <dbReference type="ARBA" id="ARBA00022552"/>
    </source>
</evidence>
<evidence type="ECO:0000313" key="10">
    <source>
        <dbReference type="EMBL" id="MFC4334543.1"/>
    </source>
</evidence>
<comment type="function">
    <text evidence="9">Single strand-specific metallo-endoribonuclease involved in late-stage 70S ribosome quality control and in maturation of the 3' terminus of the 16S rRNA.</text>
</comment>
<proteinExistence type="inferred from homology"/>
<dbReference type="Gene3D" id="3.40.390.30">
    <property type="entry name" value="Metalloproteases ('zincins'), catalytic domain"/>
    <property type="match status" value="1"/>
</dbReference>
<organism evidence="10 11">
    <name type="scientific">Salininema proteolyticum</name>
    <dbReference type="NCBI Taxonomy" id="1607685"/>
    <lineage>
        <taxon>Bacteria</taxon>
        <taxon>Bacillati</taxon>
        <taxon>Actinomycetota</taxon>
        <taxon>Actinomycetes</taxon>
        <taxon>Glycomycetales</taxon>
        <taxon>Glycomycetaceae</taxon>
        <taxon>Salininema</taxon>
    </lineage>
</organism>
<gene>
    <name evidence="9 10" type="primary">ybeY</name>
    <name evidence="10" type="ORF">ACFPET_04945</name>
</gene>
<dbReference type="PANTHER" id="PTHR46986">
    <property type="entry name" value="ENDORIBONUCLEASE YBEY, CHLOROPLASTIC"/>
    <property type="match status" value="1"/>
</dbReference>